<gene>
    <name evidence="1" type="ORF">E4L95_16780</name>
</gene>
<organism evidence="1 2">
    <name type="scientific">Paracoccus liaowanqingii</name>
    <dbReference type="NCBI Taxonomy" id="2560053"/>
    <lineage>
        <taxon>Bacteria</taxon>
        <taxon>Pseudomonadati</taxon>
        <taxon>Pseudomonadota</taxon>
        <taxon>Alphaproteobacteria</taxon>
        <taxon>Rhodobacterales</taxon>
        <taxon>Paracoccaceae</taxon>
        <taxon>Paracoccus</taxon>
    </lineage>
</organism>
<name>A0A4Z1BI92_9RHOB</name>
<reference evidence="1 2" key="1">
    <citation type="submission" date="2019-03" db="EMBL/GenBank/DDBJ databases">
        <authorList>
            <person name="Li J."/>
        </authorList>
    </citation>
    <scope>NUCLEOTIDE SEQUENCE [LARGE SCALE GENOMIC DNA]</scope>
    <source>
        <strain evidence="1 2">3058</strain>
    </source>
</reference>
<dbReference type="Proteomes" id="UP000297972">
    <property type="component" value="Unassembled WGS sequence"/>
</dbReference>
<proteinExistence type="predicted"/>
<protein>
    <submittedName>
        <fullName evidence="1">Uncharacterized protein</fullName>
    </submittedName>
</protein>
<evidence type="ECO:0000313" key="1">
    <source>
        <dbReference type="EMBL" id="TGN51518.1"/>
    </source>
</evidence>
<comment type="caution">
    <text evidence="1">The sequence shown here is derived from an EMBL/GenBank/DDBJ whole genome shotgun (WGS) entry which is preliminary data.</text>
</comment>
<accession>A0A4Z1BI92</accession>
<evidence type="ECO:0000313" key="2">
    <source>
        <dbReference type="Proteomes" id="UP000297972"/>
    </source>
</evidence>
<keyword evidence="2" id="KW-1185">Reference proteome</keyword>
<dbReference type="AlphaFoldDB" id="A0A4Z1BI92"/>
<sequence length="149" mass="16793">MNQLADRITARATNRIFYRSEMDRRIAGVSTIVVPAPRKDAHTTSELAARRGLQGLAACKLDTLTGLDTVRPATRQAFTHKCNLHVVKFFRVVHFKSPHTFPEALPNVDVALSCFPDMRKPRCWAERRALLSRGFLVAGIGFEPMTFRL</sequence>
<dbReference type="EMBL" id="SRPG01000205">
    <property type="protein sequence ID" value="TGN51518.1"/>
    <property type="molecule type" value="Genomic_DNA"/>
</dbReference>
<dbReference type="RefSeq" id="WP_135818581.1">
    <property type="nucleotide sequence ID" value="NZ_SRPG01000205.1"/>
</dbReference>